<reference evidence="3 4" key="1">
    <citation type="journal article" date="2018" name="G3 (Bethesda)">
        <title>Phylogenetic and Phylogenomic Definition of Rhizopus Species.</title>
        <authorList>
            <person name="Gryganskyi A.P."/>
            <person name="Golan J."/>
            <person name="Dolatabadi S."/>
            <person name="Mondo S."/>
            <person name="Robb S."/>
            <person name="Idnurm A."/>
            <person name="Muszewska A."/>
            <person name="Steczkiewicz K."/>
            <person name="Masonjones S."/>
            <person name="Liao H.L."/>
            <person name="Gajdeczka M.T."/>
            <person name="Anike F."/>
            <person name="Vuek A."/>
            <person name="Anishchenko I.M."/>
            <person name="Voigt K."/>
            <person name="de Hoog G.S."/>
            <person name="Smith M.E."/>
            <person name="Heitman J."/>
            <person name="Vilgalys R."/>
            <person name="Stajich J.E."/>
        </authorList>
    </citation>
    <scope>NUCLEOTIDE SEQUENCE [LARGE SCALE GENOMIC DNA]</scope>
    <source>
        <strain evidence="3 4">LSU 92-RS-03</strain>
    </source>
</reference>
<dbReference type="InterPro" id="IPR057227">
    <property type="entry name" value="DUF7905"/>
</dbReference>
<feature type="region of interest" description="Disordered" evidence="1">
    <location>
        <begin position="1"/>
        <end position="38"/>
    </location>
</feature>
<organism evidence="3 4">
    <name type="scientific">Rhizopus stolonifer</name>
    <name type="common">Rhizopus nigricans</name>
    <dbReference type="NCBI Taxonomy" id="4846"/>
    <lineage>
        <taxon>Eukaryota</taxon>
        <taxon>Fungi</taxon>
        <taxon>Fungi incertae sedis</taxon>
        <taxon>Mucoromycota</taxon>
        <taxon>Mucoromycotina</taxon>
        <taxon>Mucoromycetes</taxon>
        <taxon>Mucorales</taxon>
        <taxon>Mucorineae</taxon>
        <taxon>Rhizopodaceae</taxon>
        <taxon>Rhizopus</taxon>
    </lineage>
</organism>
<protein>
    <recommendedName>
        <fullName evidence="2">DUF7905 domain-containing protein</fullName>
    </recommendedName>
</protein>
<proteinExistence type="predicted"/>
<dbReference type="AlphaFoldDB" id="A0A367KTP8"/>
<evidence type="ECO:0000313" key="3">
    <source>
        <dbReference type="EMBL" id="RCI05583.1"/>
    </source>
</evidence>
<dbReference type="STRING" id="4846.A0A367KTP8"/>
<accession>A0A367KTP8</accession>
<dbReference type="EMBL" id="PJQM01000354">
    <property type="protein sequence ID" value="RCI05583.1"/>
    <property type="molecule type" value="Genomic_DNA"/>
</dbReference>
<name>A0A367KTP8_RHIST</name>
<comment type="caution">
    <text evidence="3">The sequence shown here is derived from an EMBL/GenBank/DDBJ whole genome shotgun (WGS) entry which is preliminary data.</text>
</comment>
<keyword evidence="4" id="KW-1185">Reference proteome</keyword>
<dbReference type="Pfam" id="PF25482">
    <property type="entry name" value="DUF7905"/>
    <property type="match status" value="1"/>
</dbReference>
<gene>
    <name evidence="3" type="ORF">CU098_013323</name>
</gene>
<feature type="domain" description="DUF7905" evidence="2">
    <location>
        <begin position="284"/>
        <end position="588"/>
    </location>
</feature>
<evidence type="ECO:0000259" key="2">
    <source>
        <dbReference type="Pfam" id="PF25482"/>
    </source>
</evidence>
<evidence type="ECO:0000313" key="4">
    <source>
        <dbReference type="Proteomes" id="UP000253551"/>
    </source>
</evidence>
<dbReference type="Proteomes" id="UP000253551">
    <property type="component" value="Unassembled WGS sequence"/>
</dbReference>
<dbReference type="OrthoDB" id="4739136at2759"/>
<evidence type="ECO:0000256" key="1">
    <source>
        <dbReference type="SAM" id="MobiDB-lite"/>
    </source>
</evidence>
<sequence length="619" mass="72666">MNYRDESSDDDDWRDPHINDRSTAMSTEEAKEELSDTPNDYWVLPPHCSAIDIMGPRRSRLGEIMRTTGVYARYNEPLHQVNLWGDQMAIIKAKKQLDWINRRIAELDTSMLRRGNKWGKPERQMTEKEKIKEEKKQQKIEVEKQYLKDPPKPQPFNMFYYVSPDSVVIERLLRPNESYLNQIRVDCKTFIKYNPHTHTFQLSGNEESRLKMAANRLRNLHLRYARSIEAVTARLIQKPAKNVLLKYKRLPPGFILSEYTLPDIENVLREKQRILETISVEGNNLSEEVKALDLQNEVKIQTLLDHGLESLRLKDWVVRMKIRFGTICLIDFPRKDDIQLTIEQVSSKIFNKERFVSALAPCIGKTEQDLDSLFKYLKTHGDEFSDNPRTSFLITAAQHPSTIPAEERRKQINYGQLWKTQTEITFIDRNKCGLWNTVTHCTDLVDISCFDPEDPYSWDLKLQYARSFPHDDINAPHERFSENSSLSASGRLVLPSVFDYFPEIVTQKTIWSYGWLDFVIEICKQELWDLTKIERENDDLALDLSHIEPHRVLFKVSMYKESWRDRFASNLDLRVGEAPSWTLRDFLVTPKENARTLMHCAKKFGKVLSREVPLYYNKP</sequence>